<organism evidence="2 3">
    <name type="scientific">Vanrija albida</name>
    <dbReference type="NCBI Taxonomy" id="181172"/>
    <lineage>
        <taxon>Eukaryota</taxon>
        <taxon>Fungi</taxon>
        <taxon>Dikarya</taxon>
        <taxon>Basidiomycota</taxon>
        <taxon>Agaricomycotina</taxon>
        <taxon>Tremellomycetes</taxon>
        <taxon>Trichosporonales</taxon>
        <taxon>Trichosporonaceae</taxon>
        <taxon>Vanrija</taxon>
    </lineage>
</organism>
<dbReference type="InterPro" id="IPR027417">
    <property type="entry name" value="P-loop_NTPase"/>
</dbReference>
<dbReference type="PANTHER" id="PTHR37816">
    <property type="entry name" value="YALI0E33011P"/>
    <property type="match status" value="1"/>
</dbReference>
<keyword evidence="3" id="KW-1185">Reference proteome</keyword>
<protein>
    <recommendedName>
        <fullName evidence="4">(d)CMP kinase</fullName>
    </recommendedName>
</protein>
<proteinExistence type="predicted"/>
<dbReference type="RefSeq" id="XP_069211228.1">
    <property type="nucleotide sequence ID" value="XM_069350842.1"/>
</dbReference>
<evidence type="ECO:0000256" key="1">
    <source>
        <dbReference type="SAM" id="MobiDB-lite"/>
    </source>
</evidence>
<evidence type="ECO:0008006" key="4">
    <source>
        <dbReference type="Google" id="ProtNLM"/>
    </source>
</evidence>
<dbReference type="SUPFAM" id="SSF52540">
    <property type="entry name" value="P-loop containing nucleoside triphosphate hydrolases"/>
    <property type="match status" value="1"/>
</dbReference>
<dbReference type="Gene3D" id="3.40.50.300">
    <property type="entry name" value="P-loop containing nucleotide triphosphate hydrolases"/>
    <property type="match status" value="1"/>
</dbReference>
<evidence type="ECO:0000313" key="3">
    <source>
        <dbReference type="Proteomes" id="UP001565368"/>
    </source>
</evidence>
<evidence type="ECO:0000313" key="2">
    <source>
        <dbReference type="EMBL" id="KAL1411284.1"/>
    </source>
</evidence>
<sequence>MPEPTAGDAAPATPPPPPPPTFAQAPPRRINITGPAGSGKSTLAARLAAALSLPHLELDSVFHGPGWTPRAEFVADVEAFLRASPGGWVVDGNYRKCRGLVWARPYTSPAVADPDPDALPGADTIVVLDLPKRTVLASLFLRTMSRVVYRTPLWHGNTETWANVLSTDPKVSVMAYCYSEFEAHRRRLVEAEAAGQGAGVRWVRLRSRAEVEAFARAVEGAAGEGAAGKEGAGDGASA</sequence>
<feature type="compositionally biased region" description="Pro residues" evidence="1">
    <location>
        <begin position="12"/>
        <end position="21"/>
    </location>
</feature>
<dbReference type="EMBL" id="JBBXJM010000002">
    <property type="protein sequence ID" value="KAL1411284.1"/>
    <property type="molecule type" value="Genomic_DNA"/>
</dbReference>
<reference evidence="2 3" key="1">
    <citation type="submission" date="2023-08" db="EMBL/GenBank/DDBJ databases">
        <title>Annotated Genome Sequence of Vanrija albida AlHP1.</title>
        <authorList>
            <person name="Herzog R."/>
        </authorList>
    </citation>
    <scope>NUCLEOTIDE SEQUENCE [LARGE SCALE GENOMIC DNA]</scope>
    <source>
        <strain evidence="2 3">AlHP1</strain>
    </source>
</reference>
<accession>A0ABR3Q980</accession>
<gene>
    <name evidence="2" type="ORF">Q8F55_002235</name>
</gene>
<feature type="region of interest" description="Disordered" evidence="1">
    <location>
        <begin position="1"/>
        <end position="25"/>
    </location>
</feature>
<dbReference type="Proteomes" id="UP001565368">
    <property type="component" value="Unassembled WGS sequence"/>
</dbReference>
<dbReference type="GeneID" id="95983278"/>
<comment type="caution">
    <text evidence="2">The sequence shown here is derived from an EMBL/GenBank/DDBJ whole genome shotgun (WGS) entry which is preliminary data.</text>
</comment>
<feature type="compositionally biased region" description="Low complexity" evidence="1">
    <location>
        <begin position="1"/>
        <end position="11"/>
    </location>
</feature>
<name>A0ABR3Q980_9TREE</name>
<dbReference type="InterPro" id="IPR052922">
    <property type="entry name" value="Cytidylate_Kinase-2"/>
</dbReference>
<dbReference type="PANTHER" id="PTHR37816:SF1">
    <property type="entry name" value="TOXIN"/>
    <property type="match status" value="1"/>
</dbReference>